<proteinExistence type="predicted"/>
<protein>
    <submittedName>
        <fullName evidence="1">Uncharacterized protein</fullName>
    </submittedName>
</protein>
<gene>
    <name evidence="1" type="ORF">LCGC14_0769530</name>
</gene>
<evidence type="ECO:0000313" key="1">
    <source>
        <dbReference type="EMBL" id="KKN36831.1"/>
    </source>
</evidence>
<accession>A0A0F9SIU2</accession>
<dbReference type="EMBL" id="LAZR01001939">
    <property type="protein sequence ID" value="KKN36831.1"/>
    <property type="molecule type" value="Genomic_DNA"/>
</dbReference>
<organism evidence="1">
    <name type="scientific">marine sediment metagenome</name>
    <dbReference type="NCBI Taxonomy" id="412755"/>
    <lineage>
        <taxon>unclassified sequences</taxon>
        <taxon>metagenomes</taxon>
        <taxon>ecological metagenomes</taxon>
    </lineage>
</organism>
<sequence length="77" mass="9505">MTNNKHQAIRRRQYPQTMNHADTMRQWAKRFVAPEARWVIERVYWDTHLTIYQHLNEGPMHALVRYYLPLTSRAPRW</sequence>
<comment type="caution">
    <text evidence="1">The sequence shown here is derived from an EMBL/GenBank/DDBJ whole genome shotgun (WGS) entry which is preliminary data.</text>
</comment>
<dbReference type="AlphaFoldDB" id="A0A0F9SIU2"/>
<reference evidence="1" key="1">
    <citation type="journal article" date="2015" name="Nature">
        <title>Complex archaea that bridge the gap between prokaryotes and eukaryotes.</title>
        <authorList>
            <person name="Spang A."/>
            <person name="Saw J.H."/>
            <person name="Jorgensen S.L."/>
            <person name="Zaremba-Niedzwiedzka K."/>
            <person name="Martijn J."/>
            <person name="Lind A.E."/>
            <person name="van Eijk R."/>
            <person name="Schleper C."/>
            <person name="Guy L."/>
            <person name="Ettema T.J."/>
        </authorList>
    </citation>
    <scope>NUCLEOTIDE SEQUENCE</scope>
</reference>
<name>A0A0F9SIU2_9ZZZZ</name>